<gene>
    <name evidence="3" type="ORF">UFOPK2625_01160</name>
    <name evidence="4" type="ORF">UFOPK4043_01221</name>
    <name evidence="5" type="ORF">UFOPK4092_00960</name>
</gene>
<dbReference type="InterPro" id="IPR011008">
    <property type="entry name" value="Dimeric_a/b-barrel"/>
</dbReference>
<reference evidence="3" key="1">
    <citation type="submission" date="2020-05" db="EMBL/GenBank/DDBJ databases">
        <authorList>
            <person name="Chiriac C."/>
            <person name="Salcher M."/>
            <person name="Ghai R."/>
            <person name="Kavagutti S V."/>
        </authorList>
    </citation>
    <scope>NUCLEOTIDE SEQUENCE</scope>
</reference>
<evidence type="ECO:0000313" key="5">
    <source>
        <dbReference type="EMBL" id="CAB5021435.1"/>
    </source>
</evidence>
<proteinExistence type="predicted"/>
<accession>A0A6J6QSF2</accession>
<protein>
    <submittedName>
        <fullName evidence="3">Unannotated protein</fullName>
    </submittedName>
</protein>
<dbReference type="SUPFAM" id="SSF54909">
    <property type="entry name" value="Dimeric alpha+beta barrel"/>
    <property type="match status" value="1"/>
</dbReference>
<feature type="region of interest" description="Disordered" evidence="1">
    <location>
        <begin position="1"/>
        <end position="21"/>
    </location>
</feature>
<evidence type="ECO:0000313" key="3">
    <source>
        <dbReference type="EMBL" id="CAB4713736.1"/>
    </source>
</evidence>
<name>A0A6J6QSF2_9ZZZZ</name>
<dbReference type="InterPro" id="IPR009799">
    <property type="entry name" value="EthD_dom"/>
</dbReference>
<dbReference type="EMBL" id="CAFBPJ010000106">
    <property type="protein sequence ID" value="CAB5021435.1"/>
    <property type="molecule type" value="Genomic_DNA"/>
</dbReference>
<sequence>MKLPTVEWSKPGPRMNGQEPMSARIAGPVHVAMMNLLWPRRGLPVQNFYDYWVGAHTQISSRLPGIHQYFQHQLDPVAGRSYPRSMQLSRGSEVIPGFYGDAEITFTTEQDLKRFADSLAPLMADEQNVFEKTISYQAVKENVCTLKDESFDDSPNGDLGEAEKYLLYLKCDPSIAISDFRRVISEEVAPALAASSDISKVRFRLLEFYDNDKVTLLAPNVSNYEDAKDQYQGCVEIMFTNAFARRRFGESETSTATADKLLAVCSEIDIMRALKTFTVYNHGSITTAGLRSPQMADQIKAIGAINQIDESVRNLILREHTHFSAK</sequence>
<dbReference type="GO" id="GO:0016491">
    <property type="term" value="F:oxidoreductase activity"/>
    <property type="evidence" value="ECO:0007669"/>
    <property type="project" value="InterPro"/>
</dbReference>
<feature type="domain" description="EthD" evidence="2">
    <location>
        <begin position="41"/>
        <end position="129"/>
    </location>
</feature>
<evidence type="ECO:0000259" key="2">
    <source>
        <dbReference type="Pfam" id="PF07110"/>
    </source>
</evidence>
<dbReference type="EMBL" id="CAEZXZ010000193">
    <property type="protein sequence ID" value="CAB4713736.1"/>
    <property type="molecule type" value="Genomic_DNA"/>
</dbReference>
<dbReference type="Gene3D" id="3.30.70.100">
    <property type="match status" value="1"/>
</dbReference>
<dbReference type="Pfam" id="PF07110">
    <property type="entry name" value="EthD"/>
    <property type="match status" value="1"/>
</dbReference>
<dbReference type="AlphaFoldDB" id="A0A6J6QSF2"/>
<evidence type="ECO:0000256" key="1">
    <source>
        <dbReference type="SAM" id="MobiDB-lite"/>
    </source>
</evidence>
<dbReference type="EMBL" id="CAFBPA010000201">
    <property type="protein sequence ID" value="CAB5014236.1"/>
    <property type="molecule type" value="Genomic_DNA"/>
</dbReference>
<evidence type="ECO:0000313" key="4">
    <source>
        <dbReference type="EMBL" id="CAB5014236.1"/>
    </source>
</evidence>
<organism evidence="3">
    <name type="scientific">freshwater metagenome</name>
    <dbReference type="NCBI Taxonomy" id="449393"/>
    <lineage>
        <taxon>unclassified sequences</taxon>
        <taxon>metagenomes</taxon>
        <taxon>ecological metagenomes</taxon>
    </lineage>
</organism>